<keyword evidence="2" id="KW-1185">Reference proteome</keyword>
<dbReference type="KEGG" id="slx:SLAV_32500"/>
<dbReference type="GeneID" id="49387485"/>
<protein>
    <submittedName>
        <fullName evidence="1">N-glycosyltransferase</fullName>
    </submittedName>
</protein>
<dbReference type="PANTHER" id="PTHR43646:SF3">
    <property type="entry name" value="SLR1566 PROTEIN"/>
    <property type="match status" value="1"/>
</dbReference>
<accession>A0A2K8PNE0</accession>
<name>A0A2K8PNE0_STRLA</name>
<dbReference type="PANTHER" id="PTHR43646">
    <property type="entry name" value="GLYCOSYLTRANSFERASE"/>
    <property type="match status" value="1"/>
</dbReference>
<proteinExistence type="predicted"/>
<dbReference type="EMBL" id="CP024985">
    <property type="protein sequence ID" value="ATZ28272.1"/>
    <property type="molecule type" value="Genomic_DNA"/>
</dbReference>
<dbReference type="AlphaFoldDB" id="A0A2K8PNE0"/>
<dbReference type="NCBIfam" id="TIGR03469">
    <property type="entry name" value="HpnB"/>
    <property type="match status" value="1"/>
</dbReference>
<evidence type="ECO:0000313" key="2">
    <source>
        <dbReference type="Proteomes" id="UP000231791"/>
    </source>
</evidence>
<organism evidence="1 2">
    <name type="scientific">Streptomyces lavendulae subsp. lavendulae</name>
    <dbReference type="NCBI Taxonomy" id="58340"/>
    <lineage>
        <taxon>Bacteria</taxon>
        <taxon>Bacillati</taxon>
        <taxon>Actinomycetota</taxon>
        <taxon>Actinomycetes</taxon>
        <taxon>Kitasatosporales</taxon>
        <taxon>Streptomycetaceae</taxon>
        <taxon>Streptomyces</taxon>
    </lineage>
</organism>
<dbReference type="Proteomes" id="UP000231791">
    <property type="component" value="Chromosome"/>
</dbReference>
<dbReference type="SUPFAM" id="SSF53448">
    <property type="entry name" value="Nucleotide-diphospho-sugar transferases"/>
    <property type="match status" value="1"/>
</dbReference>
<dbReference type="Gene3D" id="3.90.550.10">
    <property type="entry name" value="Spore Coat Polysaccharide Biosynthesis Protein SpsA, Chain A"/>
    <property type="match status" value="1"/>
</dbReference>
<dbReference type="GO" id="GO:0016740">
    <property type="term" value="F:transferase activity"/>
    <property type="evidence" value="ECO:0007669"/>
    <property type="project" value="UniProtKB-KW"/>
</dbReference>
<reference evidence="1 2" key="1">
    <citation type="submission" date="2017-11" db="EMBL/GenBank/DDBJ databases">
        <title>Complete genome sequence of Streptomyces lavendulae subsp. lavendulae CCM 3239 (formerly 'Streptomyces aureofaciens CCM 3239'), the producer of the angucycline-type antibiotic auricin.</title>
        <authorList>
            <person name="Busche T."/>
            <person name="Novakova R."/>
            <person name="Al'Dilaimi A."/>
            <person name="Homerova D."/>
            <person name="Feckova L."/>
            <person name="Rezuchova B."/>
            <person name="Mingyar E."/>
            <person name="Csolleiova D."/>
            <person name="Bekeova C."/>
            <person name="Winkler A."/>
            <person name="Sevcikova B."/>
            <person name="Kalinowski J."/>
            <person name="Kormanec J."/>
            <person name="Ruckert C."/>
        </authorList>
    </citation>
    <scope>NUCLEOTIDE SEQUENCE [LARGE SCALE GENOMIC DNA]</scope>
    <source>
        <strain evidence="1 2">CCM 3239</strain>
    </source>
</reference>
<gene>
    <name evidence="1" type="ORF">SLAV_32500</name>
</gene>
<dbReference type="RefSeq" id="WP_030232912.1">
    <property type="nucleotide sequence ID" value="NZ_CP024985.1"/>
</dbReference>
<keyword evidence="1" id="KW-0808">Transferase</keyword>
<dbReference type="OrthoDB" id="9806525at2"/>
<dbReference type="InterPro" id="IPR029044">
    <property type="entry name" value="Nucleotide-diphossugar_trans"/>
</dbReference>
<dbReference type="Pfam" id="PF13641">
    <property type="entry name" value="Glyco_tranf_2_3"/>
    <property type="match status" value="1"/>
</dbReference>
<evidence type="ECO:0000313" key="1">
    <source>
        <dbReference type="EMBL" id="ATZ28272.1"/>
    </source>
</evidence>
<dbReference type="InterPro" id="IPR017832">
    <property type="entry name" value="Glyco_trans_2_hopen-assoc_HpnB"/>
</dbReference>
<sequence length="413" mass="44184">MGLLIAAYASLAAWLWLTLAQGMFWRTDVRLPPRSAPARWPSVAIIVPARDEAEVLPLSLPSLLAQDYPGEAGIVLVDDGSGDGTGALAARLAAEQPGLPLTVVSPGDPPPGWTGKLWAVRHGIAHVRTAHTRAHVNGHAHEPAHEPAHAPGTPEGPGPEFLLLTDADIAHEPDSLRELVAAATSADLDLVSQMARLRVVSPWERLVVPAFVYFFAQLYPFRRINRPGARTSAAAGGCVLLRTEAAVRAGIPDSIRQAVIDDVALARAVRRAGGRIWLGLAERVDSVRPYSGLGDLWRMVSRSAYAQLRHRPVLLAGTVAGLVLVYLVPPAALCAGLAAGRPAMAWAGGTAWLLMAATYLPMLRYYRQSPLLAPLLPLTALLYLLMTVDSAVQHYRGRGAAWKGRTYARPGDV</sequence>